<evidence type="ECO:0000313" key="11">
    <source>
        <dbReference type="Proteomes" id="UP000010290"/>
    </source>
</evidence>
<keyword evidence="6" id="KW-0578">Host cell lysis by virus</keyword>
<evidence type="ECO:0000256" key="3">
    <source>
        <dbReference type="ARBA" id="ARBA00022729"/>
    </source>
</evidence>
<dbReference type="EMBL" id="AKKN01000010">
    <property type="protein sequence ID" value="EKT55475.1"/>
    <property type="molecule type" value="Genomic_DNA"/>
</dbReference>
<reference evidence="10 11" key="1">
    <citation type="journal article" date="2012" name="BMC Genomics">
        <title>Comparative genomics of bacteria in the genus Providencia isolated from wild Drosophila melanogaster.</title>
        <authorList>
            <person name="Galac M.R."/>
            <person name="Lazzaro B.P."/>
        </authorList>
    </citation>
    <scope>NUCLEOTIDE SEQUENCE [LARGE SCALE GENOMIC DNA]</scope>
    <source>
        <strain evidence="10 11">DSM 19967</strain>
    </source>
</reference>
<protein>
    <recommendedName>
        <fullName evidence="12">Lipoprotein</fullName>
    </recommendedName>
</protein>
<keyword evidence="3 8" id="KW-0732">Signal</keyword>
<dbReference type="InterPro" id="IPR010346">
    <property type="entry name" value="O-spanin"/>
</dbReference>
<comment type="subcellular location">
    <subcellularLocation>
        <location evidence="1">Membrane</location>
        <topology evidence="1">Lipid-anchor</topology>
    </subcellularLocation>
</comment>
<gene>
    <name evidence="9" type="ORF">OO7_10844</name>
    <name evidence="10" type="ORF">OO7_11124</name>
</gene>
<name>K8W6P6_9GAMM</name>
<feature type="signal peptide" evidence="8">
    <location>
        <begin position="1"/>
        <end position="19"/>
    </location>
</feature>
<dbReference type="EMBL" id="AKKN01000010">
    <property type="protein sequence ID" value="EKT55531.1"/>
    <property type="molecule type" value="Genomic_DNA"/>
</dbReference>
<keyword evidence="4" id="KW-0204">Cytolysis</keyword>
<keyword evidence="11" id="KW-1185">Reference proteome</keyword>
<evidence type="ECO:0000256" key="6">
    <source>
        <dbReference type="ARBA" id="ARBA00023142"/>
    </source>
</evidence>
<feature type="chain" id="PRO_5008421062" description="Lipoprotein" evidence="8">
    <location>
        <begin position="20"/>
        <end position="58"/>
    </location>
</feature>
<dbReference type="GO" id="GO:0016020">
    <property type="term" value="C:membrane"/>
    <property type="evidence" value="ECO:0007669"/>
    <property type="project" value="UniProtKB-SubCell"/>
</dbReference>
<evidence type="ECO:0000256" key="1">
    <source>
        <dbReference type="ARBA" id="ARBA00004635"/>
    </source>
</evidence>
<keyword evidence="5" id="KW-0472">Membrane</keyword>
<dbReference type="RefSeq" id="WP_008915973.1">
    <property type="nucleotide sequence ID" value="NZ_CM001773.1"/>
</dbReference>
<evidence type="ECO:0000256" key="4">
    <source>
        <dbReference type="ARBA" id="ARBA00022852"/>
    </source>
</evidence>
<evidence type="ECO:0000256" key="7">
    <source>
        <dbReference type="ARBA" id="ARBA00023288"/>
    </source>
</evidence>
<evidence type="ECO:0000313" key="10">
    <source>
        <dbReference type="EMBL" id="EKT55531.1"/>
    </source>
</evidence>
<dbReference type="Proteomes" id="UP000010290">
    <property type="component" value="Chromosome"/>
</dbReference>
<dbReference type="PROSITE" id="PS51257">
    <property type="entry name" value="PROKAR_LIPOPROTEIN"/>
    <property type="match status" value="1"/>
</dbReference>
<dbReference type="AlphaFoldDB" id="K8W6P6"/>
<dbReference type="GO" id="GO:0044659">
    <property type="term" value="P:viral release from host cell by cytolysis"/>
    <property type="evidence" value="ECO:0007669"/>
    <property type="project" value="InterPro"/>
</dbReference>
<keyword evidence="7" id="KW-0449">Lipoprotein</keyword>
<comment type="caution">
    <text evidence="10">The sequence shown here is derived from an EMBL/GenBank/DDBJ whole genome shotgun (WGS) entry which is preliminary data.</text>
</comment>
<evidence type="ECO:0000256" key="8">
    <source>
        <dbReference type="SAM" id="SignalP"/>
    </source>
</evidence>
<sequence>MQKLKLTSYVLMLSMALSACGSKPSVQSPKRVHPKAEAMKVPHDLVKQLNKIIGVSEK</sequence>
<dbReference type="Pfam" id="PF06085">
    <property type="entry name" value="Rz1"/>
    <property type="match status" value="1"/>
</dbReference>
<proteinExistence type="predicted"/>
<dbReference type="HOGENOM" id="CLU_146388_1_0_6"/>
<evidence type="ECO:0000256" key="2">
    <source>
        <dbReference type="ARBA" id="ARBA00022612"/>
    </source>
</evidence>
<evidence type="ECO:0008006" key="12">
    <source>
        <dbReference type="Google" id="ProtNLM"/>
    </source>
</evidence>
<accession>K8W6P6</accession>
<keyword evidence="2" id="KW-1188">Viral release from host cell</keyword>
<evidence type="ECO:0000256" key="5">
    <source>
        <dbReference type="ARBA" id="ARBA00023136"/>
    </source>
</evidence>
<evidence type="ECO:0000313" key="9">
    <source>
        <dbReference type="EMBL" id="EKT55475.1"/>
    </source>
</evidence>
<organism evidence="10 11">
    <name type="scientific">Providencia sneebia DSM 19967</name>
    <dbReference type="NCBI Taxonomy" id="1141660"/>
    <lineage>
        <taxon>Bacteria</taxon>
        <taxon>Pseudomonadati</taxon>
        <taxon>Pseudomonadota</taxon>
        <taxon>Gammaproteobacteria</taxon>
        <taxon>Enterobacterales</taxon>
        <taxon>Morganellaceae</taxon>
        <taxon>Providencia</taxon>
    </lineage>
</organism>